<protein>
    <recommendedName>
        <fullName evidence="2">DUF5723 domain-containing protein</fullName>
    </recommendedName>
</protein>
<comment type="caution">
    <text evidence="3">The sequence shown here is derived from an EMBL/GenBank/DDBJ whole genome shotgun (WGS) entry which is preliminary data.</text>
</comment>
<dbReference type="InterPro" id="IPR043781">
    <property type="entry name" value="DUF5723"/>
</dbReference>
<feature type="signal peptide" evidence="1">
    <location>
        <begin position="1"/>
        <end position="21"/>
    </location>
</feature>
<dbReference type="Proteomes" id="UP000627521">
    <property type="component" value="Unassembled WGS sequence"/>
</dbReference>
<accession>A0ABR8LY94</accession>
<evidence type="ECO:0000256" key="1">
    <source>
        <dbReference type="SAM" id="SignalP"/>
    </source>
</evidence>
<proteinExistence type="predicted"/>
<keyword evidence="4" id="KW-1185">Reference proteome</keyword>
<reference evidence="3 4" key="1">
    <citation type="submission" date="2020-09" db="EMBL/GenBank/DDBJ databases">
        <title>Bacillus nautilus sp. nov., Chryseoglobus crepusculi sp. nov, and Psychrobacter noctis sp. nov., isolated from deep-sea sponges from the equatorial Atlantic.</title>
        <authorList>
            <person name="Stennett H.L."/>
            <person name="Williams S.E."/>
        </authorList>
    </citation>
    <scope>NUCLEOTIDE SEQUENCE [LARGE SCALE GENOMIC DNA]</scope>
    <source>
        <strain evidence="3 4">28M-24</strain>
    </source>
</reference>
<evidence type="ECO:0000259" key="2">
    <source>
        <dbReference type="Pfam" id="PF18990"/>
    </source>
</evidence>
<evidence type="ECO:0000313" key="4">
    <source>
        <dbReference type="Proteomes" id="UP000627521"/>
    </source>
</evidence>
<keyword evidence="1" id="KW-0732">Signal</keyword>
<dbReference type="Pfam" id="PF18990">
    <property type="entry name" value="DUF5723"/>
    <property type="match status" value="1"/>
</dbReference>
<organism evidence="3 4">
    <name type="scientific">Olleya marilimosa</name>
    <dbReference type="NCBI Taxonomy" id="272164"/>
    <lineage>
        <taxon>Bacteria</taxon>
        <taxon>Pseudomonadati</taxon>
        <taxon>Bacteroidota</taxon>
        <taxon>Flavobacteriia</taxon>
        <taxon>Flavobacteriales</taxon>
        <taxon>Flavobacteriaceae</taxon>
    </lineage>
</organism>
<feature type="chain" id="PRO_5045874714" description="DUF5723 domain-containing protein" evidence="1">
    <location>
        <begin position="22"/>
        <end position="442"/>
    </location>
</feature>
<feature type="domain" description="DUF5723" evidence="2">
    <location>
        <begin position="42"/>
        <end position="408"/>
    </location>
</feature>
<name>A0ABR8LY94_9FLAO</name>
<gene>
    <name evidence="3" type="ORF">IEG06_08275</name>
</gene>
<dbReference type="RefSeq" id="WP_191101306.1">
    <property type="nucleotide sequence ID" value="NZ_JACXXH010000004.1"/>
</dbReference>
<dbReference type="EMBL" id="JACXXH010000004">
    <property type="protein sequence ID" value="MBD3863445.1"/>
    <property type="molecule type" value="Genomic_DNA"/>
</dbReference>
<evidence type="ECO:0000313" key="3">
    <source>
        <dbReference type="EMBL" id="MBD3863445.1"/>
    </source>
</evidence>
<sequence>MNYFKSAIAYTAFFISFFSVAQSYVGHSIDNYSGIHGVIDNPSNIVDSRFKTDVNLASASTFIGSDYYAIDFGNIFNEDIDIEDNSKISPSDSNNFFSNAEVVGPSFMFNLNDTNSVGIVTRLRGFANINNINGSLFESLNEEFENAEDFSFDSSNLVSTYHVWAEIGFAYGRVLYNKEDHFLKGGITLKLLQGAGISYFNSPGFSGNYDASAQTITTNGSINYGNIDDINNDEDFNFDNLQTGFGADLGVTYEWRKGNDTDNKGFNKYVLKLGLAITDIGSITYKNIKQYSFDLNNQTESTIGYNDTEAFLDENYTSVETTKKLKINLPTALRLSADYHVDKSIYVSVLGAFSMVKNNTEYANKINNAVTLSPRIETKWFSFYSPVSFRQYDDFAWGAGLRLGPLTVGSGSILSNVLSKESKTTDIYLGLKVPIYQSKKTK</sequence>